<feature type="domain" description="Peptidase M13 C-terminal" evidence="9">
    <location>
        <begin position="486"/>
        <end position="689"/>
    </location>
</feature>
<keyword evidence="6" id="KW-0862">Zinc</keyword>
<keyword evidence="7" id="KW-0482">Metalloprotease</keyword>
<dbReference type="InterPro" id="IPR018497">
    <property type="entry name" value="Peptidase_M13_C"/>
</dbReference>
<evidence type="ECO:0000313" key="12">
    <source>
        <dbReference type="Proteomes" id="UP001320898"/>
    </source>
</evidence>
<comment type="caution">
    <text evidence="11">The sequence shown here is derived from an EMBL/GenBank/DDBJ whole genome shotgun (WGS) entry which is preliminary data.</text>
</comment>
<keyword evidence="8" id="KW-0732">Signal</keyword>
<dbReference type="GO" id="GO:0004222">
    <property type="term" value="F:metalloendopeptidase activity"/>
    <property type="evidence" value="ECO:0007669"/>
    <property type="project" value="InterPro"/>
</dbReference>
<dbReference type="PRINTS" id="PR00786">
    <property type="entry name" value="NEPRILYSIN"/>
</dbReference>
<dbReference type="Pfam" id="PF05649">
    <property type="entry name" value="Peptidase_M13_N"/>
    <property type="match status" value="1"/>
</dbReference>
<evidence type="ECO:0000256" key="5">
    <source>
        <dbReference type="ARBA" id="ARBA00022801"/>
    </source>
</evidence>
<feature type="domain" description="Peptidase M13 N-terminal" evidence="10">
    <location>
        <begin position="51"/>
        <end position="432"/>
    </location>
</feature>
<dbReference type="InterPro" id="IPR000718">
    <property type="entry name" value="Peptidase_M13"/>
</dbReference>
<sequence>MKTQAASRLVSCAAGLALVPVIAVAQDGAVPQSGPDALEFSVQNMDLTADPRVDFQRFAAGGWIDRVERPAKLAAFGMAAVMQERLGAQMRETLAKAADAAATAPKGSPAQQVGAFYAAYMDTAARDAAGMDPIRAELDAIAAIDGNDDLVRYLAHWTETAGFPPLAAIVPSADAADNTRYALVAVGGSLALKRLLASVYDQHEHAPQREAYRAYIAGTLKVAGYAPGREADLAGMIDALEVEIHAGEPTPAERIDPRNRYHPMSVAELQSQIPDLDLTLFIESLGFSKPETIVLYMPRYFPVLSQVLRDHDMQDIRDYLSYRLIHQFSNVLSTDFEAPSQAFRVAMTGVEIEPTREEKALALTTESLGQPLGQVYVDTHFSKAQRERAAQVIELVRAAFLARIPTRVWLTDATRTEALEKAEALYFKVGYPDAWIDFSGVEIGSDPVANLTNIARFDWQRTVADFAGPVKHDPFSAPSTLPEVINAAYIPAENGFQVPAAFLQSPVFQPEMDAPVWFCRLGAVLGHEMTHGFDSQGRNYDAKGNLRNWWTAEDEAAFAAEARKLVEQADAYEALPGLNVRGAQTVGENMADVGGINFAYDALTTWLQDHPEQNVEIDGYTPQQRCFIAWTQLWTEKTTDAYVTNQVTTNEHPPNNYRATAALQHVDAFYEAFGIEDGDPMWLPPEKRVRAW</sequence>
<accession>A0AAW5R3S9</accession>
<dbReference type="EMBL" id="JALIDZ010000008">
    <property type="protein sequence ID" value="MCT8973797.1"/>
    <property type="molecule type" value="Genomic_DNA"/>
</dbReference>
<dbReference type="Gene3D" id="1.10.1380.10">
    <property type="entry name" value="Neutral endopeptidase , domain2"/>
    <property type="match status" value="1"/>
</dbReference>
<feature type="signal peptide" evidence="8">
    <location>
        <begin position="1"/>
        <end position="25"/>
    </location>
</feature>
<dbReference type="PROSITE" id="PS51885">
    <property type="entry name" value="NEPRILYSIN"/>
    <property type="match status" value="1"/>
</dbReference>
<keyword evidence="12" id="KW-1185">Reference proteome</keyword>
<dbReference type="InterPro" id="IPR024079">
    <property type="entry name" value="MetalloPept_cat_dom_sf"/>
</dbReference>
<evidence type="ECO:0000256" key="4">
    <source>
        <dbReference type="ARBA" id="ARBA00022723"/>
    </source>
</evidence>
<organism evidence="11 12">
    <name type="scientific">Microbaculum marinisediminis</name>
    <dbReference type="NCBI Taxonomy" id="2931392"/>
    <lineage>
        <taxon>Bacteria</taxon>
        <taxon>Pseudomonadati</taxon>
        <taxon>Pseudomonadota</taxon>
        <taxon>Alphaproteobacteria</taxon>
        <taxon>Hyphomicrobiales</taxon>
        <taxon>Tepidamorphaceae</taxon>
        <taxon>Microbaculum</taxon>
    </lineage>
</organism>
<name>A0AAW5R3S9_9HYPH</name>
<dbReference type="PANTHER" id="PTHR11733:SF167">
    <property type="entry name" value="FI17812P1-RELATED"/>
    <property type="match status" value="1"/>
</dbReference>
<dbReference type="GO" id="GO:0046872">
    <property type="term" value="F:metal ion binding"/>
    <property type="evidence" value="ECO:0007669"/>
    <property type="project" value="UniProtKB-KW"/>
</dbReference>
<evidence type="ECO:0000256" key="8">
    <source>
        <dbReference type="SAM" id="SignalP"/>
    </source>
</evidence>
<dbReference type="Gene3D" id="3.40.390.10">
    <property type="entry name" value="Collagenase (Catalytic Domain)"/>
    <property type="match status" value="1"/>
</dbReference>
<proteinExistence type="inferred from homology"/>
<evidence type="ECO:0000256" key="3">
    <source>
        <dbReference type="ARBA" id="ARBA00022670"/>
    </source>
</evidence>
<dbReference type="AlphaFoldDB" id="A0AAW5R3S9"/>
<evidence type="ECO:0000259" key="9">
    <source>
        <dbReference type="Pfam" id="PF01431"/>
    </source>
</evidence>
<dbReference type="Pfam" id="PF01431">
    <property type="entry name" value="Peptidase_M13"/>
    <property type="match status" value="1"/>
</dbReference>
<dbReference type="GO" id="GO:0016485">
    <property type="term" value="P:protein processing"/>
    <property type="evidence" value="ECO:0007669"/>
    <property type="project" value="TreeGrafter"/>
</dbReference>
<gene>
    <name evidence="11" type="ORF">MUB46_18175</name>
</gene>
<evidence type="ECO:0000313" key="11">
    <source>
        <dbReference type="EMBL" id="MCT8973797.1"/>
    </source>
</evidence>
<keyword evidence="5" id="KW-0378">Hydrolase</keyword>
<keyword evidence="3" id="KW-0645">Protease</keyword>
<protein>
    <submittedName>
        <fullName evidence="11">M13 family metallopeptidase</fullName>
    </submittedName>
</protein>
<keyword evidence="4" id="KW-0479">Metal-binding</keyword>
<evidence type="ECO:0000256" key="2">
    <source>
        <dbReference type="ARBA" id="ARBA00007357"/>
    </source>
</evidence>
<dbReference type="CDD" id="cd08662">
    <property type="entry name" value="M13"/>
    <property type="match status" value="1"/>
</dbReference>
<dbReference type="PANTHER" id="PTHR11733">
    <property type="entry name" value="ZINC METALLOPROTEASE FAMILY M13 NEPRILYSIN-RELATED"/>
    <property type="match status" value="1"/>
</dbReference>
<reference evidence="11 12" key="1">
    <citation type="submission" date="2022-04" db="EMBL/GenBank/DDBJ databases">
        <authorList>
            <person name="Ye Y.-Q."/>
            <person name="Du Z.-J."/>
        </authorList>
    </citation>
    <scope>NUCLEOTIDE SEQUENCE [LARGE SCALE GENOMIC DNA]</scope>
    <source>
        <strain evidence="11 12">A6E488</strain>
    </source>
</reference>
<dbReference type="Proteomes" id="UP001320898">
    <property type="component" value="Unassembled WGS sequence"/>
</dbReference>
<evidence type="ECO:0000259" key="10">
    <source>
        <dbReference type="Pfam" id="PF05649"/>
    </source>
</evidence>
<comment type="cofactor">
    <cofactor evidence="1">
        <name>Zn(2+)</name>
        <dbReference type="ChEBI" id="CHEBI:29105"/>
    </cofactor>
</comment>
<evidence type="ECO:0000256" key="1">
    <source>
        <dbReference type="ARBA" id="ARBA00001947"/>
    </source>
</evidence>
<dbReference type="GO" id="GO:0005886">
    <property type="term" value="C:plasma membrane"/>
    <property type="evidence" value="ECO:0007669"/>
    <property type="project" value="TreeGrafter"/>
</dbReference>
<dbReference type="SUPFAM" id="SSF55486">
    <property type="entry name" value="Metalloproteases ('zincins'), catalytic domain"/>
    <property type="match status" value="1"/>
</dbReference>
<dbReference type="RefSeq" id="WP_261617373.1">
    <property type="nucleotide sequence ID" value="NZ_JALIDZ010000008.1"/>
</dbReference>
<comment type="similarity">
    <text evidence="2">Belongs to the peptidase M13 family.</text>
</comment>
<feature type="chain" id="PRO_5043397733" evidence="8">
    <location>
        <begin position="26"/>
        <end position="692"/>
    </location>
</feature>
<evidence type="ECO:0000256" key="7">
    <source>
        <dbReference type="ARBA" id="ARBA00023049"/>
    </source>
</evidence>
<evidence type="ECO:0000256" key="6">
    <source>
        <dbReference type="ARBA" id="ARBA00022833"/>
    </source>
</evidence>
<dbReference type="InterPro" id="IPR042089">
    <property type="entry name" value="Peptidase_M13_dom_2"/>
</dbReference>
<dbReference type="InterPro" id="IPR008753">
    <property type="entry name" value="Peptidase_M13_N"/>
</dbReference>